<dbReference type="Pfam" id="PF17656">
    <property type="entry name" value="ChapFlgA_N"/>
    <property type="match status" value="1"/>
</dbReference>
<comment type="subcellular location">
    <subcellularLocation>
        <location evidence="1 7">Periplasm</location>
    </subcellularLocation>
</comment>
<dbReference type="Pfam" id="PF13144">
    <property type="entry name" value="ChapFlgA"/>
    <property type="match status" value="1"/>
</dbReference>
<dbReference type="GO" id="GO:0044780">
    <property type="term" value="P:bacterial-type flagellum assembly"/>
    <property type="evidence" value="ECO:0007669"/>
    <property type="project" value="InterPro"/>
</dbReference>
<dbReference type="Proteomes" id="UP000536442">
    <property type="component" value="Unassembled WGS sequence"/>
</dbReference>
<evidence type="ECO:0000256" key="4">
    <source>
        <dbReference type="ARBA" id="ARBA00022729"/>
    </source>
</evidence>
<keyword evidence="9" id="KW-0282">Flagellum</keyword>
<dbReference type="GO" id="GO:0042597">
    <property type="term" value="C:periplasmic space"/>
    <property type="evidence" value="ECO:0007669"/>
    <property type="project" value="UniProtKB-SubCell"/>
</dbReference>
<keyword evidence="9" id="KW-0969">Cilium</keyword>
<name>A0A851HXE3_9GAMM</name>
<dbReference type="InterPro" id="IPR041231">
    <property type="entry name" value="FlgA_N"/>
</dbReference>
<proteinExistence type="inferred from homology"/>
<keyword evidence="5 7" id="KW-0574">Periplasm</keyword>
<dbReference type="SMART" id="SM00858">
    <property type="entry name" value="SAF"/>
    <property type="match status" value="1"/>
</dbReference>
<dbReference type="Gene3D" id="2.30.30.760">
    <property type="match status" value="1"/>
</dbReference>
<feature type="signal peptide" evidence="7">
    <location>
        <begin position="1"/>
        <end position="20"/>
    </location>
</feature>
<dbReference type="AlphaFoldDB" id="A0A851HXE3"/>
<evidence type="ECO:0000259" key="8">
    <source>
        <dbReference type="SMART" id="SM00858"/>
    </source>
</evidence>
<reference evidence="9 10" key="1">
    <citation type="submission" date="2020-03" db="EMBL/GenBank/DDBJ databases">
        <title>Metagenomic, metatranscriptomic, and metabolomic analyses revealed the key microbes and metabolic features during the fermentation of ganjang, Korean traditional soy sauce.</title>
        <authorList>
            <person name="Chun B.H."/>
            <person name="Jeon C.O."/>
        </authorList>
    </citation>
    <scope>NUCLEOTIDE SEQUENCE [LARGE SCALE GENOMIC DNA]</scope>
    <source>
        <strain evidence="9 10">KG14</strain>
    </source>
</reference>
<keyword evidence="4 7" id="KW-0732">Signal</keyword>
<evidence type="ECO:0000256" key="3">
    <source>
        <dbReference type="ARBA" id="ARBA00014754"/>
    </source>
</evidence>
<dbReference type="InterPro" id="IPR013974">
    <property type="entry name" value="SAF"/>
</dbReference>
<comment type="similarity">
    <text evidence="2 7">Belongs to the FlgA family.</text>
</comment>
<dbReference type="Gene3D" id="3.90.1210.10">
    <property type="entry name" value="Antifreeze-like/N-acetylneuraminic acid synthase C-terminal domain"/>
    <property type="match status" value="1"/>
</dbReference>
<dbReference type="InterPro" id="IPR017585">
    <property type="entry name" value="SAF_FlgA"/>
</dbReference>
<dbReference type="NCBIfam" id="TIGR03170">
    <property type="entry name" value="flgA_cterm"/>
    <property type="match status" value="1"/>
</dbReference>
<feature type="domain" description="SAF" evidence="8">
    <location>
        <begin position="109"/>
        <end position="171"/>
    </location>
</feature>
<evidence type="ECO:0000256" key="6">
    <source>
        <dbReference type="ARBA" id="ARBA00025643"/>
    </source>
</evidence>
<evidence type="ECO:0000256" key="7">
    <source>
        <dbReference type="RuleBase" id="RU362063"/>
    </source>
</evidence>
<evidence type="ECO:0000313" key="9">
    <source>
        <dbReference type="EMBL" id="NWN90678.1"/>
    </source>
</evidence>
<keyword evidence="10" id="KW-1185">Reference proteome</keyword>
<sequence length="234" mass="25145">MRTQLLVALFLIIQTFASLAQENTTADEIAAATTRFLETFAATQDEQGYKVTFKTGNIDSRLALASCSDELSVEFTGDPWKSEHPSIQVSCQGQRPWRMFVTTTVTIEGPAVVAARPLGRGERVTGSMLEMRPVTVNASRRGIITDATLAEGMTVRRPVNAGSVLTPDHLEAPDAVVRGDHVIITARNGTFSVRTRGKALANASVGEQVLVENLGSSRTLRANVVGPGHVEVPM</sequence>
<evidence type="ECO:0000256" key="1">
    <source>
        <dbReference type="ARBA" id="ARBA00004418"/>
    </source>
</evidence>
<organism evidence="9 10">
    <name type="scientific">Marinobacter adhaerens</name>
    <dbReference type="NCBI Taxonomy" id="1033846"/>
    <lineage>
        <taxon>Bacteria</taxon>
        <taxon>Pseudomonadati</taxon>
        <taxon>Pseudomonadota</taxon>
        <taxon>Gammaproteobacteria</taxon>
        <taxon>Pseudomonadales</taxon>
        <taxon>Marinobacteraceae</taxon>
        <taxon>Marinobacter</taxon>
    </lineage>
</organism>
<dbReference type="EMBL" id="JABEVQ010000002">
    <property type="protein sequence ID" value="NWN90678.1"/>
    <property type="molecule type" value="Genomic_DNA"/>
</dbReference>
<accession>A0A851HXE3</accession>
<evidence type="ECO:0000256" key="5">
    <source>
        <dbReference type="ARBA" id="ARBA00022764"/>
    </source>
</evidence>
<dbReference type="CDD" id="cd11614">
    <property type="entry name" value="SAF_CpaB_FlgA_like"/>
    <property type="match status" value="1"/>
</dbReference>
<evidence type="ECO:0000256" key="2">
    <source>
        <dbReference type="ARBA" id="ARBA00010474"/>
    </source>
</evidence>
<protein>
    <recommendedName>
        <fullName evidence="3 7">Flagella basal body P-ring formation protein FlgA</fullName>
    </recommendedName>
</protein>
<dbReference type="InterPro" id="IPR039246">
    <property type="entry name" value="Flagellar_FlgA"/>
</dbReference>
<evidence type="ECO:0000313" key="10">
    <source>
        <dbReference type="Proteomes" id="UP000536442"/>
    </source>
</evidence>
<keyword evidence="9" id="KW-0966">Cell projection</keyword>
<feature type="chain" id="PRO_5033099890" description="Flagella basal body P-ring formation protein FlgA" evidence="7">
    <location>
        <begin position="21"/>
        <end position="234"/>
    </location>
</feature>
<dbReference type="PANTHER" id="PTHR36307">
    <property type="entry name" value="FLAGELLA BASAL BODY P-RING FORMATION PROTEIN FLGA"/>
    <property type="match status" value="1"/>
</dbReference>
<comment type="caution">
    <text evidence="9">The sequence shown here is derived from an EMBL/GenBank/DDBJ whole genome shotgun (WGS) entry which is preliminary data.</text>
</comment>
<dbReference type="PANTHER" id="PTHR36307:SF1">
    <property type="entry name" value="FLAGELLA BASAL BODY P-RING FORMATION PROTEIN FLGA"/>
    <property type="match status" value="1"/>
</dbReference>
<comment type="function">
    <text evidence="6 7">Involved in the assembly process of the P-ring formation. It may associate with FlgF on the rod constituting a structure essential for the P-ring assembly or may act as a modulator protein for the P-ring assembly.</text>
</comment>
<keyword evidence="7" id="KW-1005">Bacterial flagellum biogenesis</keyword>
<gene>
    <name evidence="9" type="primary">flgA</name>
    <name evidence="9" type="ORF">HLV39_04090</name>
</gene>